<dbReference type="PROSITE" id="PS01153">
    <property type="entry name" value="NOL1_NOP2_SUN"/>
    <property type="match status" value="1"/>
</dbReference>
<dbReference type="PANTHER" id="PTHR22808:SF1">
    <property type="entry name" value="RNA CYTOSINE-C(5)-METHYLTRANSFERASE NSUN2-RELATED"/>
    <property type="match status" value="1"/>
</dbReference>
<evidence type="ECO:0000256" key="12">
    <source>
        <dbReference type="ARBA" id="ARBA00032179"/>
    </source>
</evidence>
<keyword evidence="8 20" id="KW-0949">S-adenosyl-L-methionine</keyword>
<dbReference type="OMA" id="QLFTEYV"/>
<dbReference type="SUPFAM" id="SSF53335">
    <property type="entry name" value="S-adenosyl-L-methionine-dependent methyltransferases"/>
    <property type="match status" value="1"/>
</dbReference>
<keyword evidence="6 20" id="KW-0489">Methyltransferase</keyword>
<dbReference type="GO" id="GO:0005737">
    <property type="term" value="C:cytoplasm"/>
    <property type="evidence" value="ECO:0007669"/>
    <property type="project" value="TreeGrafter"/>
</dbReference>
<evidence type="ECO:0000256" key="4">
    <source>
        <dbReference type="ARBA" id="ARBA00012629"/>
    </source>
</evidence>
<dbReference type="EC" id="2.1.1.203" evidence="4"/>
<evidence type="ECO:0000256" key="21">
    <source>
        <dbReference type="SAM" id="MobiDB-lite"/>
    </source>
</evidence>
<reference evidence="23" key="2">
    <citation type="submission" date="2025-09" db="UniProtKB">
        <authorList>
            <consortium name="Ensembl"/>
        </authorList>
    </citation>
    <scope>IDENTIFICATION</scope>
</reference>
<dbReference type="Pfam" id="PF25378">
    <property type="entry name" value="PUA_NSUN2"/>
    <property type="match status" value="1"/>
</dbReference>
<dbReference type="GO" id="GO:0005576">
    <property type="term" value="C:extracellular region"/>
    <property type="evidence" value="ECO:0007669"/>
    <property type="project" value="UniProtKB-SubCell"/>
</dbReference>
<feature type="region of interest" description="Disordered" evidence="21">
    <location>
        <begin position="1"/>
        <end position="25"/>
    </location>
</feature>
<evidence type="ECO:0000256" key="2">
    <source>
        <dbReference type="ARBA" id="ARBA00004550"/>
    </source>
</evidence>
<dbReference type="PANTHER" id="PTHR22808">
    <property type="entry name" value="NCL1 YEAST -RELATED NOL1/NOP2/FMU SUN DOMAIN-CONTAINING"/>
    <property type="match status" value="1"/>
</dbReference>
<dbReference type="AlphaFoldDB" id="A0A8C4Q6H6"/>
<evidence type="ECO:0000256" key="3">
    <source>
        <dbReference type="ARBA" id="ARBA00007494"/>
    </source>
</evidence>
<dbReference type="InterPro" id="IPR023267">
    <property type="entry name" value="RCMT"/>
</dbReference>
<name>A0A8C4Q6H6_EPTBU</name>
<dbReference type="Pfam" id="PF01189">
    <property type="entry name" value="Methyltr_RsmB-F"/>
    <property type="match status" value="1"/>
</dbReference>
<keyword evidence="9" id="KW-0819">tRNA processing</keyword>
<comment type="subcellular location">
    <subcellularLocation>
        <location evidence="1">Nucleus</location>
    </subcellularLocation>
    <subcellularLocation>
        <location evidence="2">Secreted</location>
        <location evidence="2">Extracellular exosome</location>
    </subcellularLocation>
</comment>
<evidence type="ECO:0000256" key="17">
    <source>
        <dbReference type="ARBA" id="ARBA00049286"/>
    </source>
</evidence>
<dbReference type="PRINTS" id="PR02011">
    <property type="entry name" value="RCMTNCL1"/>
</dbReference>
<dbReference type="Pfam" id="PF25376">
    <property type="entry name" value="Pre-PUA_NSUN2"/>
    <property type="match status" value="1"/>
</dbReference>
<feature type="compositionally biased region" description="Basic and acidic residues" evidence="21">
    <location>
        <begin position="12"/>
        <end position="25"/>
    </location>
</feature>
<comment type="catalytic activity">
    <reaction evidence="15">
        <text>cytidine(49) in tRNA + S-adenosyl-L-methionine = 5-methylcytidine(49) in tRNA + S-adenosyl-L-homocysteine + H(+)</text>
        <dbReference type="Rhea" id="RHEA:42952"/>
        <dbReference type="Rhea" id="RHEA-COMP:10294"/>
        <dbReference type="Rhea" id="RHEA-COMP:10385"/>
        <dbReference type="ChEBI" id="CHEBI:15378"/>
        <dbReference type="ChEBI" id="CHEBI:57856"/>
        <dbReference type="ChEBI" id="CHEBI:59789"/>
        <dbReference type="ChEBI" id="CHEBI:74483"/>
        <dbReference type="ChEBI" id="CHEBI:82748"/>
    </reaction>
    <physiologicalReaction direction="left-to-right" evidence="15">
        <dbReference type="Rhea" id="RHEA:42953"/>
    </physiologicalReaction>
</comment>
<evidence type="ECO:0000256" key="19">
    <source>
        <dbReference type="ARBA" id="ARBA00049365"/>
    </source>
</evidence>
<evidence type="ECO:0000256" key="8">
    <source>
        <dbReference type="ARBA" id="ARBA00022691"/>
    </source>
</evidence>
<comment type="catalytic activity">
    <reaction evidence="18">
        <text>cytidine(48) in tRNA + S-adenosyl-L-methionine = 5-methylcytidine(48) in tRNA + S-adenosyl-L-homocysteine + H(+)</text>
        <dbReference type="Rhea" id="RHEA:42948"/>
        <dbReference type="Rhea" id="RHEA-COMP:10293"/>
        <dbReference type="Rhea" id="RHEA-COMP:10297"/>
        <dbReference type="ChEBI" id="CHEBI:15378"/>
        <dbReference type="ChEBI" id="CHEBI:57856"/>
        <dbReference type="ChEBI" id="CHEBI:59789"/>
        <dbReference type="ChEBI" id="CHEBI:74483"/>
        <dbReference type="ChEBI" id="CHEBI:82748"/>
    </reaction>
    <physiologicalReaction direction="left-to-right" evidence="18">
        <dbReference type="Rhea" id="RHEA:42949"/>
    </physiologicalReaction>
</comment>
<comment type="catalytic activity">
    <reaction evidence="17">
        <text>cytidine(34) in tRNA precursor + S-adenosyl-L-methionine = 5-methylcytidine(34) in tRNA precursor + S-adenosyl-L-homocysteine + H(+)</text>
        <dbReference type="Rhea" id="RHEA:42940"/>
        <dbReference type="Rhea" id="RHEA-COMP:10291"/>
        <dbReference type="Rhea" id="RHEA-COMP:10295"/>
        <dbReference type="ChEBI" id="CHEBI:15378"/>
        <dbReference type="ChEBI" id="CHEBI:57856"/>
        <dbReference type="ChEBI" id="CHEBI:59789"/>
        <dbReference type="ChEBI" id="CHEBI:74483"/>
        <dbReference type="ChEBI" id="CHEBI:82748"/>
        <dbReference type="EC" id="2.1.1.203"/>
    </reaction>
    <physiologicalReaction direction="left-to-right" evidence="17">
        <dbReference type="Rhea" id="RHEA:42941"/>
    </physiologicalReaction>
</comment>
<evidence type="ECO:0000313" key="24">
    <source>
        <dbReference type="Proteomes" id="UP000694388"/>
    </source>
</evidence>
<evidence type="ECO:0000256" key="9">
    <source>
        <dbReference type="ARBA" id="ARBA00022694"/>
    </source>
</evidence>
<feature type="compositionally biased region" description="Basic residues" evidence="21">
    <location>
        <begin position="1"/>
        <end position="11"/>
    </location>
</feature>
<keyword evidence="11" id="KW-0539">Nucleus</keyword>
<evidence type="ECO:0000256" key="10">
    <source>
        <dbReference type="ARBA" id="ARBA00022884"/>
    </source>
</evidence>
<sequence>PSERTVKRRLSKFADDTKPRVKEDSGESIWGAGYAEIIKENRDFERYYREQGIVPTEEWNDMMEALRQPLPVTFRITGYRSHAEELLRSLKVYPNGMAWEINLSRKIIRKSPILERFHNFLVFETESGNISRQEAVSMIPPLLLEVEPHHKVLDLCAAPGFKTAQIIDMLHADVNTPFAGELFSIVKRLGSPCVLVCNHDGGQFPRLYLPPSTTHNGRTFLDFDRVLCDVPCSGDGTLRKNLDVWMKWNVENALNLHRQQVRLMVRASELLAIGGRLVYSTCSLNPVENEAVVKTLQLSSGSVVLYFLSCDGPQVSALNPPSMHLYKQVMTRDGHWFSAWSDVNSERPGQLRPSMFPPNDTLDLHRCIRILPHHQNTGGFFVAVIEKKTTLPWSKQQPKSAWCLILIPFLFNSFVCNSFFLTQHILFGMTTFLPLWLTGLLCPRPPPNKRRKLMGFKEDPFVFLKEDDAVFSSFEKFYGLHPKFPRECVLMRTHMGKKRNLYMVSPQLRQFLIYNSEFVKVINTGMRMWSCNSDMESSGCMYRLSQEGIYTILPYISSRIMAASYEDVLVLLTQENPCLSKFSPELRSQAKEFGIGSVLLKYQLNQERDDSSSCPLVMCGWRGKISLHCFMKRNDRLHYLRLLGVNVSPDSLKPEVELGRQAKDMHSKGEMETGVKAEENADLGGEMEAVMKAEELMEIKVEENVDSNGEMETAMKAEELMQIKVENVDSGGEMEARVKAEELNE</sequence>
<keyword evidence="10 20" id="KW-0694">RNA-binding</keyword>
<reference evidence="23" key="1">
    <citation type="submission" date="2025-08" db="UniProtKB">
        <authorList>
            <consortium name="Ensembl"/>
        </authorList>
    </citation>
    <scope>IDENTIFICATION</scope>
</reference>
<dbReference type="PRINTS" id="PR02008">
    <property type="entry name" value="RCMTFAMILY"/>
</dbReference>
<dbReference type="PROSITE" id="PS51686">
    <property type="entry name" value="SAM_MT_RSMB_NOP"/>
    <property type="match status" value="1"/>
</dbReference>
<comment type="catalytic activity">
    <reaction evidence="19">
        <text>a cytidine in mRNA + S-adenosyl-L-methionine = a 5-methylcytidine in mRNA + S-adenosyl-L-homocysteine + H(+)</text>
        <dbReference type="Rhea" id="RHEA:61464"/>
        <dbReference type="Rhea" id="RHEA-COMP:15145"/>
        <dbReference type="Rhea" id="RHEA-COMP:15826"/>
        <dbReference type="ChEBI" id="CHEBI:15378"/>
        <dbReference type="ChEBI" id="CHEBI:57856"/>
        <dbReference type="ChEBI" id="CHEBI:59789"/>
        <dbReference type="ChEBI" id="CHEBI:74483"/>
        <dbReference type="ChEBI" id="CHEBI:82748"/>
    </reaction>
    <physiologicalReaction direction="left-to-right" evidence="19">
        <dbReference type="Rhea" id="RHEA:61465"/>
    </physiologicalReaction>
</comment>
<keyword evidence="7 20" id="KW-0808">Transferase</keyword>
<comment type="caution">
    <text evidence="20">Lacks conserved residue(s) required for the propagation of feature annotation.</text>
</comment>
<feature type="active site" description="Nucleophile" evidence="20">
    <location>
        <position position="282"/>
    </location>
</feature>
<feature type="domain" description="SAM-dependent MTase RsmB/NOP-type" evidence="22">
    <location>
        <begin position="62"/>
        <end position="388"/>
    </location>
</feature>
<proteinExistence type="inferred from homology"/>
<dbReference type="InterPro" id="IPR029063">
    <property type="entry name" value="SAM-dependent_MTases_sf"/>
</dbReference>
<evidence type="ECO:0000256" key="13">
    <source>
        <dbReference type="ARBA" id="ARBA00032770"/>
    </source>
</evidence>
<feature type="binding site" evidence="20">
    <location>
        <position position="229"/>
    </location>
    <ligand>
        <name>S-adenosyl-L-methionine</name>
        <dbReference type="ChEBI" id="CHEBI:59789"/>
    </ligand>
</feature>
<dbReference type="Proteomes" id="UP000694388">
    <property type="component" value="Unplaced"/>
</dbReference>
<dbReference type="InterPro" id="IPR001678">
    <property type="entry name" value="MeTrfase_RsmB-F_NOP2_dom"/>
</dbReference>
<dbReference type="Gene3D" id="3.40.50.150">
    <property type="entry name" value="Vaccinia Virus protein VP39"/>
    <property type="match status" value="1"/>
</dbReference>
<dbReference type="InterPro" id="IPR049560">
    <property type="entry name" value="MeTrfase_RsmB-F_NOP2_cat"/>
</dbReference>
<dbReference type="InterPro" id="IPR057285">
    <property type="entry name" value="Pre-PUA_NSUN2"/>
</dbReference>
<comment type="similarity">
    <text evidence="3 20">Belongs to the class I-like SAM-binding methyltransferase superfamily. RsmB/NOP family.</text>
</comment>
<evidence type="ECO:0000256" key="16">
    <source>
        <dbReference type="ARBA" id="ARBA00048936"/>
    </source>
</evidence>
<evidence type="ECO:0000259" key="22">
    <source>
        <dbReference type="PROSITE" id="PS51686"/>
    </source>
</evidence>
<protein>
    <recommendedName>
        <fullName evidence="4">tRNA (cytosine(34)-C(5))-methyltransferase</fullName>
        <ecNumber evidence="4">2.1.1.203</ecNumber>
    </recommendedName>
    <alternativeName>
        <fullName evidence="13">NOL1/NOP2/Sun domain family member 2</fullName>
    </alternativeName>
    <alternativeName>
        <fullName evidence="14">mRNA cytosine C(5)-methyltransferase</fullName>
    </alternativeName>
    <alternativeName>
        <fullName evidence="12">tRNA cytosine C(5)-methyltransferase</fullName>
    </alternativeName>
</protein>
<evidence type="ECO:0000256" key="15">
    <source>
        <dbReference type="ARBA" id="ARBA00048755"/>
    </source>
</evidence>
<dbReference type="InterPro" id="IPR023270">
    <property type="entry name" value="RCMT_NCL1"/>
</dbReference>
<evidence type="ECO:0000256" key="1">
    <source>
        <dbReference type="ARBA" id="ARBA00004123"/>
    </source>
</evidence>
<organism evidence="23 24">
    <name type="scientific">Eptatretus burgeri</name>
    <name type="common">Inshore hagfish</name>
    <dbReference type="NCBI Taxonomy" id="7764"/>
    <lineage>
        <taxon>Eukaryota</taxon>
        <taxon>Metazoa</taxon>
        <taxon>Chordata</taxon>
        <taxon>Craniata</taxon>
        <taxon>Vertebrata</taxon>
        <taxon>Cyclostomata</taxon>
        <taxon>Myxini</taxon>
        <taxon>Myxiniformes</taxon>
        <taxon>Myxinidae</taxon>
        <taxon>Eptatretinae</taxon>
        <taxon>Eptatretus</taxon>
    </lineage>
</organism>
<evidence type="ECO:0000313" key="23">
    <source>
        <dbReference type="Ensembl" id="ENSEBUP00000010521.1"/>
    </source>
</evidence>
<evidence type="ECO:0000256" key="18">
    <source>
        <dbReference type="ARBA" id="ARBA00049323"/>
    </source>
</evidence>
<dbReference type="GO" id="GO:0005634">
    <property type="term" value="C:nucleus"/>
    <property type="evidence" value="ECO:0007669"/>
    <property type="project" value="UniProtKB-SubCell"/>
</dbReference>
<dbReference type="InterPro" id="IPR018314">
    <property type="entry name" value="RsmB/NOL1/NOP2-like_CS"/>
</dbReference>
<evidence type="ECO:0000256" key="11">
    <source>
        <dbReference type="ARBA" id="ARBA00023242"/>
    </source>
</evidence>
<dbReference type="InterPro" id="IPR057286">
    <property type="entry name" value="PUA_NSUN2"/>
</dbReference>
<evidence type="ECO:0000256" key="6">
    <source>
        <dbReference type="ARBA" id="ARBA00022603"/>
    </source>
</evidence>
<evidence type="ECO:0000256" key="14">
    <source>
        <dbReference type="ARBA" id="ARBA00032819"/>
    </source>
</evidence>
<keyword evidence="24" id="KW-1185">Reference proteome</keyword>
<feature type="binding site" evidence="20">
    <location>
        <position position="181"/>
    </location>
    <ligand>
        <name>S-adenosyl-L-methionine</name>
        <dbReference type="ChEBI" id="CHEBI:59789"/>
    </ligand>
</feature>
<keyword evidence="5" id="KW-0820">tRNA-binding</keyword>
<accession>A0A8C4Q6H6</accession>
<dbReference type="GO" id="GO:0030488">
    <property type="term" value="P:tRNA methylation"/>
    <property type="evidence" value="ECO:0007669"/>
    <property type="project" value="TreeGrafter"/>
</dbReference>
<dbReference type="GO" id="GO:0016428">
    <property type="term" value="F:tRNA (cytidine-5-)-methyltransferase activity"/>
    <property type="evidence" value="ECO:0007669"/>
    <property type="project" value="InterPro"/>
</dbReference>
<dbReference type="GO" id="GO:0000049">
    <property type="term" value="F:tRNA binding"/>
    <property type="evidence" value="ECO:0007669"/>
    <property type="project" value="UniProtKB-KW"/>
</dbReference>
<comment type="catalytic activity">
    <reaction evidence="16">
        <text>cytidine(50) in tRNA + S-adenosyl-L-methionine = 5-methylcytidine(50) in tRNA + S-adenosyl-L-homocysteine + H(+)</text>
        <dbReference type="Rhea" id="RHEA:61488"/>
        <dbReference type="Rhea" id="RHEA-COMP:15838"/>
        <dbReference type="Rhea" id="RHEA-COMP:15839"/>
        <dbReference type="ChEBI" id="CHEBI:15378"/>
        <dbReference type="ChEBI" id="CHEBI:57856"/>
        <dbReference type="ChEBI" id="CHEBI:59789"/>
        <dbReference type="ChEBI" id="CHEBI:74483"/>
        <dbReference type="ChEBI" id="CHEBI:82748"/>
    </reaction>
    <physiologicalReaction direction="left-to-right" evidence="16">
        <dbReference type="Rhea" id="RHEA:61489"/>
    </physiologicalReaction>
</comment>
<evidence type="ECO:0000256" key="7">
    <source>
        <dbReference type="ARBA" id="ARBA00022679"/>
    </source>
</evidence>
<evidence type="ECO:0000256" key="20">
    <source>
        <dbReference type="PROSITE-ProRule" id="PRU01023"/>
    </source>
</evidence>
<dbReference type="Ensembl" id="ENSEBUT00000011069.1">
    <property type="protein sequence ID" value="ENSEBUP00000010521.1"/>
    <property type="gene ID" value="ENSEBUG00000006751.1"/>
</dbReference>
<dbReference type="GeneTree" id="ENSGT00940000153665"/>
<evidence type="ECO:0000256" key="5">
    <source>
        <dbReference type="ARBA" id="ARBA00022555"/>
    </source>
</evidence>